<organism evidence="2 3">
    <name type="scientific">Cryobacterium psychrotolerans</name>
    <dbReference type="NCBI Taxonomy" id="386301"/>
    <lineage>
        <taxon>Bacteria</taxon>
        <taxon>Bacillati</taxon>
        <taxon>Actinomycetota</taxon>
        <taxon>Actinomycetes</taxon>
        <taxon>Micrococcales</taxon>
        <taxon>Microbacteriaceae</taxon>
        <taxon>Cryobacterium</taxon>
    </lineage>
</organism>
<accession>A0A1G8YQT2</accession>
<feature type="domain" description="Mycothiol-dependent maleylpyruvate isomerase metal-binding" evidence="1">
    <location>
        <begin position="31"/>
        <end position="121"/>
    </location>
</feature>
<dbReference type="Gene3D" id="1.20.120.450">
    <property type="entry name" value="dinb family like domain"/>
    <property type="match status" value="1"/>
</dbReference>
<dbReference type="InterPro" id="IPR024344">
    <property type="entry name" value="MDMPI_metal-binding"/>
</dbReference>
<evidence type="ECO:0000259" key="1">
    <source>
        <dbReference type="Pfam" id="PF11716"/>
    </source>
</evidence>
<gene>
    <name evidence="2" type="ORF">SAMN05216282_102255</name>
</gene>
<protein>
    <submittedName>
        <fullName evidence="2">TIGR03083 family protein</fullName>
    </submittedName>
</protein>
<dbReference type="NCBIfam" id="TIGR03083">
    <property type="entry name" value="maleylpyruvate isomerase family mycothiol-dependent enzyme"/>
    <property type="match status" value="1"/>
</dbReference>
<name>A0A1G8YQT2_9MICO</name>
<keyword evidence="3" id="KW-1185">Reference proteome</keyword>
<proteinExistence type="predicted"/>
<sequence length="231" mass="24131">MADLAKYLPLSRRPAGDESGANSNWSGHLTATLTATADLLDGLAAEQWEAPSLCAEWRVRDVAGHIVWRLGSSSRDLVHTAARAYLGHFVNPNRAIDVVSRAAAEAAPADLVARIRQIAADKAAGRGRCGIIELTEAVVHGYDIARPLGLSLMLAPTASGAVALRRSLIAPTGIKAVLHGRTLVATDADWSVGRGPALPGTAEEIVLFLFNRGPLPASPLPAASPPPAKPQ</sequence>
<reference evidence="2 3" key="1">
    <citation type="submission" date="2016-10" db="EMBL/GenBank/DDBJ databases">
        <authorList>
            <person name="de Groot N.N."/>
        </authorList>
    </citation>
    <scope>NUCLEOTIDE SEQUENCE [LARGE SCALE GENOMIC DNA]</scope>
    <source>
        <strain evidence="2 3">CGMCC 1.5382</strain>
    </source>
</reference>
<evidence type="ECO:0000313" key="2">
    <source>
        <dbReference type="EMBL" id="SDK05148.1"/>
    </source>
</evidence>
<dbReference type="STRING" id="386301.SAMN05216282_102255"/>
<dbReference type="AlphaFoldDB" id="A0A1G8YQT2"/>
<dbReference type="InterPro" id="IPR017517">
    <property type="entry name" value="Maleyloyr_isom"/>
</dbReference>
<dbReference type="Pfam" id="PF11716">
    <property type="entry name" value="MDMPI_N"/>
    <property type="match status" value="1"/>
</dbReference>
<dbReference type="SUPFAM" id="SSF109854">
    <property type="entry name" value="DinB/YfiT-like putative metalloenzymes"/>
    <property type="match status" value="1"/>
</dbReference>
<dbReference type="Proteomes" id="UP000198701">
    <property type="component" value="Unassembled WGS sequence"/>
</dbReference>
<dbReference type="InterPro" id="IPR034660">
    <property type="entry name" value="DinB/YfiT-like"/>
</dbReference>
<dbReference type="OrthoDB" id="5178565at2"/>
<dbReference type="RefSeq" id="WP_092321576.1">
    <property type="nucleotide sequence ID" value="NZ_FNFU01000002.1"/>
</dbReference>
<evidence type="ECO:0000313" key="3">
    <source>
        <dbReference type="Proteomes" id="UP000198701"/>
    </source>
</evidence>
<dbReference type="EMBL" id="FNFU01000002">
    <property type="protein sequence ID" value="SDK05148.1"/>
    <property type="molecule type" value="Genomic_DNA"/>
</dbReference>
<dbReference type="GO" id="GO:0046872">
    <property type="term" value="F:metal ion binding"/>
    <property type="evidence" value="ECO:0007669"/>
    <property type="project" value="InterPro"/>
</dbReference>